<dbReference type="PANTHER" id="PTHR20982:SF3">
    <property type="entry name" value="MITOCHONDRIAL RIBOSOME RECYCLING FACTOR PSEUDO 1"/>
    <property type="match status" value="1"/>
</dbReference>
<dbReference type="InterPro" id="IPR036191">
    <property type="entry name" value="RRF_sf"/>
</dbReference>
<dbReference type="EMBL" id="JAACFV010000020">
    <property type="protein sequence ID" value="KAF7511399.1"/>
    <property type="molecule type" value="Genomic_DNA"/>
</dbReference>
<protein>
    <recommendedName>
        <fullName evidence="5">Ribosome recycling factor domain-containing protein</fullName>
    </recommendedName>
</protein>
<dbReference type="OrthoDB" id="407355at2759"/>
<evidence type="ECO:0000256" key="2">
    <source>
        <dbReference type="ARBA" id="ARBA00022917"/>
    </source>
</evidence>
<proteinExistence type="inferred from homology"/>
<comment type="function">
    <text evidence="3">Necessary for protein synthesis in mitochondria. Functions as a ribosome recycling factor in mitochondria.</text>
</comment>
<dbReference type="AlphaFoldDB" id="A0A8H7APZ5"/>
<sequence>MPQSLRLTRCCMPAKLYCERSVPVGFSTGRLSPAITHLPSPLITSAPKSHPYVPPSSCSLFSTTSHHLKKGASKARKSVSTSNTEHIPDNKAQTNRDREIDPYDFSDLEAKIKHQADRLRESLQKLRTGGRLSAETIEALQVEIKHGVQDKKVEKLRLGDLATVVPRGGRLMGVMVNEEAHIKPITTSIQSSPYSLTPHPDPQNPLQLNIPIPPPTAESRTQSLADAKREFEKAGLGIREARGQWQRWYQKAKNEKLVIRDELEKAHKRMEGVVEKGHKSLKEIFDQAVKNMER</sequence>
<dbReference type="GO" id="GO:0005739">
    <property type="term" value="C:mitochondrion"/>
    <property type="evidence" value="ECO:0007669"/>
    <property type="project" value="TreeGrafter"/>
</dbReference>
<dbReference type="Gene3D" id="3.30.1360.40">
    <property type="match status" value="1"/>
</dbReference>
<organism evidence="6 7">
    <name type="scientific">Endocarpon pusillum</name>
    <dbReference type="NCBI Taxonomy" id="364733"/>
    <lineage>
        <taxon>Eukaryota</taxon>
        <taxon>Fungi</taxon>
        <taxon>Dikarya</taxon>
        <taxon>Ascomycota</taxon>
        <taxon>Pezizomycotina</taxon>
        <taxon>Eurotiomycetes</taxon>
        <taxon>Chaetothyriomycetidae</taxon>
        <taxon>Verrucariales</taxon>
        <taxon>Verrucariaceae</taxon>
        <taxon>Endocarpon</taxon>
    </lineage>
</organism>
<comment type="caution">
    <text evidence="6">The sequence shown here is derived from an EMBL/GenBank/DDBJ whole genome shotgun (WGS) entry which is preliminary data.</text>
</comment>
<dbReference type="PANTHER" id="PTHR20982">
    <property type="entry name" value="RIBOSOME RECYCLING FACTOR"/>
    <property type="match status" value="1"/>
</dbReference>
<feature type="compositionally biased region" description="Basic and acidic residues" evidence="4">
    <location>
        <begin position="86"/>
        <end position="101"/>
    </location>
</feature>
<dbReference type="SUPFAM" id="SSF55194">
    <property type="entry name" value="Ribosome recycling factor, RRF"/>
    <property type="match status" value="1"/>
</dbReference>
<comment type="similarity">
    <text evidence="1">Belongs to the RRF family.</text>
</comment>
<dbReference type="InterPro" id="IPR002661">
    <property type="entry name" value="Ribosome_recyc_fac"/>
</dbReference>
<reference evidence="6" key="1">
    <citation type="submission" date="2020-02" db="EMBL/GenBank/DDBJ databases">
        <authorList>
            <person name="Palmer J.M."/>
        </authorList>
    </citation>
    <scope>NUCLEOTIDE SEQUENCE</scope>
    <source>
        <strain evidence="6">EPUS1.4</strain>
        <tissue evidence="6">Thallus</tissue>
    </source>
</reference>
<dbReference type="GO" id="GO:0006412">
    <property type="term" value="P:translation"/>
    <property type="evidence" value="ECO:0007669"/>
    <property type="project" value="UniProtKB-KW"/>
</dbReference>
<accession>A0A8H7APZ5</accession>
<evidence type="ECO:0000259" key="5">
    <source>
        <dbReference type="Pfam" id="PF01765"/>
    </source>
</evidence>
<feature type="region of interest" description="Disordered" evidence="4">
    <location>
        <begin position="69"/>
        <end position="101"/>
    </location>
</feature>
<evidence type="ECO:0000256" key="4">
    <source>
        <dbReference type="SAM" id="MobiDB-lite"/>
    </source>
</evidence>
<dbReference type="Proteomes" id="UP000606974">
    <property type="component" value="Unassembled WGS sequence"/>
</dbReference>
<dbReference type="Gene3D" id="1.10.132.20">
    <property type="entry name" value="Ribosome-recycling factor"/>
    <property type="match status" value="1"/>
</dbReference>
<keyword evidence="7" id="KW-1185">Reference proteome</keyword>
<evidence type="ECO:0000313" key="6">
    <source>
        <dbReference type="EMBL" id="KAF7511399.1"/>
    </source>
</evidence>
<feature type="domain" description="Ribosome recycling factor" evidence="5">
    <location>
        <begin position="119"/>
        <end position="291"/>
    </location>
</feature>
<keyword evidence="2" id="KW-0648">Protein biosynthesis</keyword>
<evidence type="ECO:0000256" key="3">
    <source>
        <dbReference type="ARBA" id="ARBA00024909"/>
    </source>
</evidence>
<name>A0A8H7APZ5_9EURO</name>
<evidence type="ECO:0000256" key="1">
    <source>
        <dbReference type="ARBA" id="ARBA00005912"/>
    </source>
</evidence>
<dbReference type="GO" id="GO:0043023">
    <property type="term" value="F:ribosomal large subunit binding"/>
    <property type="evidence" value="ECO:0007669"/>
    <property type="project" value="TreeGrafter"/>
</dbReference>
<evidence type="ECO:0000313" key="7">
    <source>
        <dbReference type="Proteomes" id="UP000606974"/>
    </source>
</evidence>
<dbReference type="InterPro" id="IPR023584">
    <property type="entry name" value="Ribosome_recyc_fac_dom"/>
</dbReference>
<dbReference type="Pfam" id="PF01765">
    <property type="entry name" value="RRF"/>
    <property type="match status" value="1"/>
</dbReference>
<gene>
    <name evidence="6" type="ORF">GJ744_004588</name>
</gene>